<dbReference type="Proteomes" id="UP000799772">
    <property type="component" value="Unassembled WGS sequence"/>
</dbReference>
<proteinExistence type="predicted"/>
<protein>
    <recommendedName>
        <fullName evidence="4">Life-span regulatory factor domain-containing protein</fullName>
    </recommendedName>
</protein>
<evidence type="ECO:0000313" key="2">
    <source>
        <dbReference type="EMBL" id="KAF2100612.1"/>
    </source>
</evidence>
<sequence>MAHHQRQLSNGGHLKKALPSHGKGLKPAPQPKKGAVQKSGKNAPVKDESDEEMAASFLPYCTYCEKQIMTPVNSVLYCSESCKRKDRDQKTVYSVEQHSPPLTPYTRTFSFEDLPNVPDIVPKRSPTSANMSQNRYSFSSLSDEDHPHSSEEDRRPQLPLQHSEASRYLRQFHYTNGMTTIDEAKPSRPRLHRAAQSQNAISIAPSLSHTPASYMTSGMSMPYTPQSINTANYFSNAHPLPSRHHPHSAASYGAKSIGLVTPFTTMTAPETTSQRILGLKTSPTTATSSHTWVEGEMMQYEKKSLDMIRERSLSASASASKGSLKKLFAFEEMSAPPSRSEL</sequence>
<dbReference type="EMBL" id="ML978124">
    <property type="protein sequence ID" value="KAF2100612.1"/>
    <property type="molecule type" value="Genomic_DNA"/>
</dbReference>
<name>A0A9P4IJ75_9PEZI</name>
<feature type="region of interest" description="Disordered" evidence="1">
    <location>
        <begin position="1"/>
        <end position="51"/>
    </location>
</feature>
<dbReference type="InterPro" id="IPR024368">
    <property type="entry name" value="Ecl1/2/3"/>
</dbReference>
<feature type="compositionally biased region" description="Basic and acidic residues" evidence="1">
    <location>
        <begin position="143"/>
        <end position="156"/>
    </location>
</feature>
<dbReference type="AlphaFoldDB" id="A0A9P4IJ75"/>
<evidence type="ECO:0008006" key="4">
    <source>
        <dbReference type="Google" id="ProtNLM"/>
    </source>
</evidence>
<evidence type="ECO:0000256" key="1">
    <source>
        <dbReference type="SAM" id="MobiDB-lite"/>
    </source>
</evidence>
<feature type="region of interest" description="Disordered" evidence="1">
    <location>
        <begin position="120"/>
        <end position="160"/>
    </location>
</feature>
<accession>A0A9P4IJ75</accession>
<dbReference type="OrthoDB" id="3599883at2759"/>
<dbReference type="Pfam" id="PF12855">
    <property type="entry name" value="Ecl1"/>
    <property type="match status" value="1"/>
</dbReference>
<comment type="caution">
    <text evidence="2">The sequence shown here is derived from an EMBL/GenBank/DDBJ whole genome shotgun (WGS) entry which is preliminary data.</text>
</comment>
<gene>
    <name evidence="2" type="ORF">NA57DRAFT_74214</name>
</gene>
<keyword evidence="3" id="KW-1185">Reference proteome</keyword>
<feature type="compositionally biased region" description="Polar residues" evidence="1">
    <location>
        <begin position="125"/>
        <end position="141"/>
    </location>
</feature>
<evidence type="ECO:0000313" key="3">
    <source>
        <dbReference type="Proteomes" id="UP000799772"/>
    </source>
</evidence>
<organism evidence="2 3">
    <name type="scientific">Rhizodiscina lignyota</name>
    <dbReference type="NCBI Taxonomy" id="1504668"/>
    <lineage>
        <taxon>Eukaryota</taxon>
        <taxon>Fungi</taxon>
        <taxon>Dikarya</taxon>
        <taxon>Ascomycota</taxon>
        <taxon>Pezizomycotina</taxon>
        <taxon>Dothideomycetes</taxon>
        <taxon>Pleosporomycetidae</taxon>
        <taxon>Aulographales</taxon>
        <taxon>Rhizodiscinaceae</taxon>
        <taxon>Rhizodiscina</taxon>
    </lineage>
</organism>
<reference evidence="2" key="1">
    <citation type="journal article" date="2020" name="Stud. Mycol.">
        <title>101 Dothideomycetes genomes: a test case for predicting lifestyles and emergence of pathogens.</title>
        <authorList>
            <person name="Haridas S."/>
            <person name="Albert R."/>
            <person name="Binder M."/>
            <person name="Bloem J."/>
            <person name="Labutti K."/>
            <person name="Salamov A."/>
            <person name="Andreopoulos B."/>
            <person name="Baker S."/>
            <person name="Barry K."/>
            <person name="Bills G."/>
            <person name="Bluhm B."/>
            <person name="Cannon C."/>
            <person name="Castanera R."/>
            <person name="Culley D."/>
            <person name="Daum C."/>
            <person name="Ezra D."/>
            <person name="Gonzalez J."/>
            <person name="Henrissat B."/>
            <person name="Kuo A."/>
            <person name="Liang C."/>
            <person name="Lipzen A."/>
            <person name="Lutzoni F."/>
            <person name="Magnuson J."/>
            <person name="Mondo S."/>
            <person name="Nolan M."/>
            <person name="Ohm R."/>
            <person name="Pangilinan J."/>
            <person name="Park H.-J."/>
            <person name="Ramirez L."/>
            <person name="Alfaro M."/>
            <person name="Sun H."/>
            <person name="Tritt A."/>
            <person name="Yoshinaga Y."/>
            <person name="Zwiers L.-H."/>
            <person name="Turgeon B."/>
            <person name="Goodwin S."/>
            <person name="Spatafora J."/>
            <person name="Crous P."/>
            <person name="Grigoriev I."/>
        </authorList>
    </citation>
    <scope>NUCLEOTIDE SEQUENCE</scope>
    <source>
        <strain evidence="2">CBS 133067</strain>
    </source>
</reference>